<dbReference type="CDD" id="cd18084">
    <property type="entry name" value="RsmE-like"/>
    <property type="match status" value="1"/>
</dbReference>
<keyword evidence="15" id="KW-1185">Reference proteome</keyword>
<feature type="domain" description="Ribosomal RNA small subunit methyltransferase E methyltransferase" evidence="13">
    <location>
        <begin position="73"/>
        <end position="239"/>
    </location>
</feature>
<dbReference type="Pfam" id="PF04452">
    <property type="entry name" value="Methyltrans_RNA"/>
    <property type="match status" value="1"/>
</dbReference>
<dbReference type="Gene3D" id="3.40.1280.10">
    <property type="match status" value="1"/>
</dbReference>
<keyword evidence="9 12" id="KW-0949">S-adenosyl-L-methionine</keyword>
<evidence type="ECO:0000256" key="2">
    <source>
        <dbReference type="ARBA" id="ARBA00005528"/>
    </source>
</evidence>
<dbReference type="AlphaFoldDB" id="A0A7H1MKJ3"/>
<evidence type="ECO:0000256" key="12">
    <source>
        <dbReference type="PIRNR" id="PIRNR015601"/>
    </source>
</evidence>
<comment type="similarity">
    <text evidence="2 12">Belongs to the RNA methyltransferase RsmE family.</text>
</comment>
<dbReference type="GO" id="GO:0070475">
    <property type="term" value="P:rRNA base methylation"/>
    <property type="evidence" value="ECO:0007669"/>
    <property type="project" value="TreeGrafter"/>
</dbReference>
<dbReference type="EMBL" id="CP043431">
    <property type="protein sequence ID" value="QNT63979.1"/>
    <property type="molecule type" value="Genomic_DNA"/>
</dbReference>
<evidence type="ECO:0000256" key="4">
    <source>
        <dbReference type="ARBA" id="ARBA00013673"/>
    </source>
</evidence>
<evidence type="ECO:0000256" key="9">
    <source>
        <dbReference type="ARBA" id="ARBA00022691"/>
    </source>
</evidence>
<name>A0A7H1MKJ3_9LACO</name>
<protein>
    <recommendedName>
        <fullName evidence="4 12">Ribosomal RNA small subunit methyltransferase E</fullName>
        <ecNumber evidence="3 12">2.1.1.193</ecNumber>
    </recommendedName>
</protein>
<dbReference type="InterPro" id="IPR006700">
    <property type="entry name" value="RsmE"/>
</dbReference>
<comment type="subcellular location">
    <subcellularLocation>
        <location evidence="1 12">Cytoplasm</location>
    </subcellularLocation>
</comment>
<accession>A0A7H1MKJ3</accession>
<dbReference type="PANTHER" id="PTHR30027">
    <property type="entry name" value="RIBOSOMAL RNA SMALL SUBUNIT METHYLTRANSFERASE E"/>
    <property type="match status" value="1"/>
</dbReference>
<dbReference type="InterPro" id="IPR015947">
    <property type="entry name" value="PUA-like_sf"/>
</dbReference>
<evidence type="ECO:0000256" key="10">
    <source>
        <dbReference type="ARBA" id="ARBA00025699"/>
    </source>
</evidence>
<dbReference type="PANTHER" id="PTHR30027:SF3">
    <property type="entry name" value="16S RRNA (URACIL(1498)-N(3))-METHYLTRANSFERASE"/>
    <property type="match status" value="1"/>
</dbReference>
<dbReference type="GO" id="GO:0070042">
    <property type="term" value="F:rRNA (uridine-N3-)-methyltransferase activity"/>
    <property type="evidence" value="ECO:0007669"/>
    <property type="project" value="TreeGrafter"/>
</dbReference>
<dbReference type="InterPro" id="IPR029026">
    <property type="entry name" value="tRNA_m1G_MTases_N"/>
</dbReference>
<comment type="function">
    <text evidence="10 12">Specifically methylates the N3 position of the uracil ring of uridine 1498 (m3U1498) in 16S rRNA. Acts on the fully assembled 30S ribosomal subunit.</text>
</comment>
<dbReference type="SUPFAM" id="SSF88697">
    <property type="entry name" value="PUA domain-like"/>
    <property type="match status" value="1"/>
</dbReference>
<evidence type="ECO:0000256" key="7">
    <source>
        <dbReference type="ARBA" id="ARBA00022603"/>
    </source>
</evidence>
<evidence type="ECO:0000256" key="3">
    <source>
        <dbReference type="ARBA" id="ARBA00012328"/>
    </source>
</evidence>
<dbReference type="EC" id="2.1.1.193" evidence="3 12"/>
<evidence type="ECO:0000313" key="15">
    <source>
        <dbReference type="Proteomes" id="UP000516446"/>
    </source>
</evidence>
<comment type="catalytic activity">
    <reaction evidence="11 12">
        <text>uridine(1498) in 16S rRNA + S-adenosyl-L-methionine = N(3)-methyluridine(1498) in 16S rRNA + S-adenosyl-L-homocysteine + H(+)</text>
        <dbReference type="Rhea" id="RHEA:42920"/>
        <dbReference type="Rhea" id="RHEA-COMP:10283"/>
        <dbReference type="Rhea" id="RHEA-COMP:10284"/>
        <dbReference type="ChEBI" id="CHEBI:15378"/>
        <dbReference type="ChEBI" id="CHEBI:57856"/>
        <dbReference type="ChEBI" id="CHEBI:59789"/>
        <dbReference type="ChEBI" id="CHEBI:65315"/>
        <dbReference type="ChEBI" id="CHEBI:74502"/>
        <dbReference type="EC" id="2.1.1.193"/>
    </reaction>
</comment>
<evidence type="ECO:0000256" key="11">
    <source>
        <dbReference type="ARBA" id="ARBA00047944"/>
    </source>
</evidence>
<organism evidence="14 15">
    <name type="scientific">Weissella koreensis</name>
    <dbReference type="NCBI Taxonomy" id="165096"/>
    <lineage>
        <taxon>Bacteria</taxon>
        <taxon>Bacillati</taxon>
        <taxon>Bacillota</taxon>
        <taxon>Bacilli</taxon>
        <taxon>Lactobacillales</taxon>
        <taxon>Lactobacillaceae</taxon>
        <taxon>Weissella</taxon>
    </lineage>
</organism>
<dbReference type="InterPro" id="IPR029028">
    <property type="entry name" value="Alpha/beta_knot_MTases"/>
</dbReference>
<keyword evidence="6 12" id="KW-0698">rRNA processing</keyword>
<keyword evidence="5 12" id="KW-0963">Cytoplasm</keyword>
<dbReference type="Proteomes" id="UP000516446">
    <property type="component" value="Chromosome"/>
</dbReference>
<keyword evidence="7 12" id="KW-0489">Methyltransferase</keyword>
<proteinExistence type="inferred from homology"/>
<evidence type="ECO:0000313" key="14">
    <source>
        <dbReference type="EMBL" id="QNT63979.1"/>
    </source>
</evidence>
<evidence type="ECO:0000256" key="5">
    <source>
        <dbReference type="ARBA" id="ARBA00022490"/>
    </source>
</evidence>
<gene>
    <name evidence="14" type="ORF">FY536_01235</name>
</gene>
<evidence type="ECO:0000256" key="6">
    <source>
        <dbReference type="ARBA" id="ARBA00022552"/>
    </source>
</evidence>
<sequence length="253" mass="28255">MQRYFLDEIPENDLVKLPDDIKHHLMKVLRGKIGTKAEFVFNDQQTIRVGEVISIDDMETIVKLGPVLEQTVELPVEVTLILGLTKGDKPDDVIKKATELGAHHFILVETDWSVAHWGSKAPRKIERLNKIAQGAAEQSHRLRIPTVQYCEKIEQLDLPDQMVKVVAWEESAKSGEKSQLVQSIEDAEIAKSIGFMIGPEGGLSVQELGRIEDLGFKKASLGARILRAETAPLYAMSVLSFALELDHSQIKIK</sequence>
<dbReference type="SUPFAM" id="SSF75217">
    <property type="entry name" value="alpha/beta knot"/>
    <property type="match status" value="1"/>
</dbReference>
<evidence type="ECO:0000256" key="8">
    <source>
        <dbReference type="ARBA" id="ARBA00022679"/>
    </source>
</evidence>
<dbReference type="RefSeq" id="WP_104914464.1">
    <property type="nucleotide sequence ID" value="NZ_CP026847.1"/>
</dbReference>
<dbReference type="GO" id="GO:0005737">
    <property type="term" value="C:cytoplasm"/>
    <property type="evidence" value="ECO:0007669"/>
    <property type="project" value="UniProtKB-SubCell"/>
</dbReference>
<evidence type="ECO:0000259" key="13">
    <source>
        <dbReference type="Pfam" id="PF04452"/>
    </source>
</evidence>
<dbReference type="PIRSF" id="PIRSF015601">
    <property type="entry name" value="MTase_slr0722"/>
    <property type="match status" value="1"/>
</dbReference>
<keyword evidence="8 12" id="KW-0808">Transferase</keyword>
<dbReference type="NCBIfam" id="TIGR00046">
    <property type="entry name" value="RsmE family RNA methyltransferase"/>
    <property type="match status" value="1"/>
</dbReference>
<reference evidence="14 15" key="1">
    <citation type="submission" date="2019-08" db="EMBL/GenBank/DDBJ databases">
        <authorList>
            <person name="Chang H.C."/>
            <person name="Mun S.Y."/>
        </authorList>
    </citation>
    <scope>NUCLEOTIDE SEQUENCE [LARGE SCALE GENOMIC DNA]</scope>
    <source>
        <strain evidence="14 15">SK</strain>
    </source>
</reference>
<evidence type="ECO:0000256" key="1">
    <source>
        <dbReference type="ARBA" id="ARBA00004496"/>
    </source>
</evidence>
<dbReference type="InterPro" id="IPR046886">
    <property type="entry name" value="RsmE_MTase_dom"/>
</dbReference>